<reference evidence="3 4" key="1">
    <citation type="submission" date="2023-08" db="EMBL/GenBank/DDBJ databases">
        <title>Draft genome sequence of Thermococcus waiotapuensis WT1T, a thermophilic sulphur-dependent archaeon from order Thermococcales.</title>
        <authorList>
            <person name="Manners S.H."/>
            <person name="Carere C.R."/>
            <person name="Dhami M.K."/>
            <person name="Dobson R.C.J."/>
            <person name="Stott M.B."/>
        </authorList>
    </citation>
    <scope>NUCLEOTIDE SEQUENCE [LARGE SCALE GENOMIC DNA]</scope>
    <source>
        <strain evidence="3 4">WT1</strain>
    </source>
</reference>
<gene>
    <name evidence="3" type="ORF">RBI02_03270</name>
</gene>
<keyword evidence="4" id="KW-1185">Reference proteome</keyword>
<dbReference type="PROSITE" id="PS50943">
    <property type="entry name" value="HTH_CROC1"/>
    <property type="match status" value="1"/>
</dbReference>
<name>A0AAE4T1X9_9EURY</name>
<organism evidence="3 4">
    <name type="scientific">Thermococcus waiotapuensis</name>
    <dbReference type="NCBI Taxonomy" id="90909"/>
    <lineage>
        <taxon>Archaea</taxon>
        <taxon>Methanobacteriati</taxon>
        <taxon>Methanobacteriota</taxon>
        <taxon>Thermococci</taxon>
        <taxon>Thermococcales</taxon>
        <taxon>Thermococcaceae</taxon>
        <taxon>Thermococcus</taxon>
    </lineage>
</organism>
<dbReference type="PANTHER" id="PTHR46558">
    <property type="entry name" value="TRACRIPTIONAL REGULATORY PROTEIN-RELATED-RELATED"/>
    <property type="match status" value="1"/>
</dbReference>
<feature type="domain" description="HTH cro/C1-type" evidence="2">
    <location>
        <begin position="5"/>
        <end position="59"/>
    </location>
</feature>
<dbReference type="EMBL" id="JAVDZE010000001">
    <property type="protein sequence ID" value="MDV3103567.1"/>
    <property type="molecule type" value="Genomic_DNA"/>
</dbReference>
<sequence length="70" mass="8319">MKNRLRELREERGLTQEELAKALGVTRQTIIAIERGKYDPSLRLAFKMARFFNVRIEDIFIYEGEKDESQ</sequence>
<dbReference type="GO" id="GO:0003677">
    <property type="term" value="F:DNA binding"/>
    <property type="evidence" value="ECO:0007669"/>
    <property type="project" value="UniProtKB-KW"/>
</dbReference>
<dbReference type="RefSeq" id="WP_315340405.1">
    <property type="nucleotide sequence ID" value="NZ_JAVDZE010000001.1"/>
</dbReference>
<dbReference type="SUPFAM" id="SSF47413">
    <property type="entry name" value="lambda repressor-like DNA-binding domains"/>
    <property type="match status" value="1"/>
</dbReference>
<keyword evidence="1" id="KW-0238">DNA-binding</keyword>
<dbReference type="InterPro" id="IPR001387">
    <property type="entry name" value="Cro/C1-type_HTH"/>
</dbReference>
<dbReference type="CDD" id="cd00093">
    <property type="entry name" value="HTH_XRE"/>
    <property type="match status" value="1"/>
</dbReference>
<proteinExistence type="predicted"/>
<dbReference type="SMART" id="SM00530">
    <property type="entry name" value="HTH_XRE"/>
    <property type="match status" value="1"/>
</dbReference>
<dbReference type="PANTHER" id="PTHR46558:SF4">
    <property type="entry name" value="DNA-BIDING PHAGE PROTEIN"/>
    <property type="match status" value="1"/>
</dbReference>
<dbReference type="Gene3D" id="1.10.260.40">
    <property type="entry name" value="lambda repressor-like DNA-binding domains"/>
    <property type="match status" value="1"/>
</dbReference>
<dbReference type="Pfam" id="PF01381">
    <property type="entry name" value="HTH_3"/>
    <property type="match status" value="1"/>
</dbReference>
<dbReference type="InterPro" id="IPR010982">
    <property type="entry name" value="Lambda_DNA-bd_dom_sf"/>
</dbReference>
<accession>A0AAE4T1X9</accession>
<comment type="caution">
    <text evidence="3">The sequence shown here is derived from an EMBL/GenBank/DDBJ whole genome shotgun (WGS) entry which is preliminary data.</text>
</comment>
<protein>
    <submittedName>
        <fullName evidence="3">Helix-turn-helix transcriptional regulator</fullName>
    </submittedName>
</protein>
<evidence type="ECO:0000256" key="1">
    <source>
        <dbReference type="ARBA" id="ARBA00023125"/>
    </source>
</evidence>
<evidence type="ECO:0000313" key="4">
    <source>
        <dbReference type="Proteomes" id="UP001245683"/>
    </source>
</evidence>
<evidence type="ECO:0000313" key="3">
    <source>
        <dbReference type="EMBL" id="MDV3103567.1"/>
    </source>
</evidence>
<dbReference type="AlphaFoldDB" id="A0AAE4T1X9"/>
<dbReference type="Proteomes" id="UP001245683">
    <property type="component" value="Unassembled WGS sequence"/>
</dbReference>
<evidence type="ECO:0000259" key="2">
    <source>
        <dbReference type="PROSITE" id="PS50943"/>
    </source>
</evidence>